<name>A0A6A5SAI6_9PLEO</name>
<gene>
    <name evidence="1" type="ORF">EJ02DRAFT_459466</name>
</gene>
<accession>A0A6A5SAI6</accession>
<proteinExistence type="predicted"/>
<sequence length="118" mass="13018">MTATRSHLNLPYQTSQSQTDWHICFYLRFHTVAHNMRKRGSQYGLIDPNLGEGGKGWPGIAASTSAPIHPPNVAIPNATRANKAASMASQTQIWERAVKDGLALQPLPLFPYTNDSYP</sequence>
<dbReference type="AlphaFoldDB" id="A0A6A5SAI6"/>
<keyword evidence="2" id="KW-1185">Reference proteome</keyword>
<protein>
    <submittedName>
        <fullName evidence="1">Uncharacterized protein</fullName>
    </submittedName>
</protein>
<organism evidence="1 2">
    <name type="scientific">Clathrospora elynae</name>
    <dbReference type="NCBI Taxonomy" id="706981"/>
    <lineage>
        <taxon>Eukaryota</taxon>
        <taxon>Fungi</taxon>
        <taxon>Dikarya</taxon>
        <taxon>Ascomycota</taxon>
        <taxon>Pezizomycotina</taxon>
        <taxon>Dothideomycetes</taxon>
        <taxon>Pleosporomycetidae</taxon>
        <taxon>Pleosporales</taxon>
        <taxon>Diademaceae</taxon>
        <taxon>Clathrospora</taxon>
    </lineage>
</organism>
<evidence type="ECO:0000313" key="2">
    <source>
        <dbReference type="Proteomes" id="UP000800038"/>
    </source>
</evidence>
<reference evidence="1" key="1">
    <citation type="journal article" date="2020" name="Stud. Mycol.">
        <title>101 Dothideomycetes genomes: a test case for predicting lifestyles and emergence of pathogens.</title>
        <authorList>
            <person name="Haridas S."/>
            <person name="Albert R."/>
            <person name="Binder M."/>
            <person name="Bloem J."/>
            <person name="Labutti K."/>
            <person name="Salamov A."/>
            <person name="Andreopoulos B."/>
            <person name="Baker S."/>
            <person name="Barry K."/>
            <person name="Bills G."/>
            <person name="Bluhm B."/>
            <person name="Cannon C."/>
            <person name="Castanera R."/>
            <person name="Culley D."/>
            <person name="Daum C."/>
            <person name="Ezra D."/>
            <person name="Gonzalez J."/>
            <person name="Henrissat B."/>
            <person name="Kuo A."/>
            <person name="Liang C."/>
            <person name="Lipzen A."/>
            <person name="Lutzoni F."/>
            <person name="Magnuson J."/>
            <person name="Mondo S."/>
            <person name="Nolan M."/>
            <person name="Ohm R."/>
            <person name="Pangilinan J."/>
            <person name="Park H.-J."/>
            <person name="Ramirez L."/>
            <person name="Alfaro M."/>
            <person name="Sun H."/>
            <person name="Tritt A."/>
            <person name="Yoshinaga Y."/>
            <person name="Zwiers L.-H."/>
            <person name="Turgeon B."/>
            <person name="Goodwin S."/>
            <person name="Spatafora J."/>
            <person name="Crous P."/>
            <person name="Grigoriev I."/>
        </authorList>
    </citation>
    <scope>NUCLEOTIDE SEQUENCE</scope>
    <source>
        <strain evidence="1">CBS 161.51</strain>
    </source>
</reference>
<dbReference type="EMBL" id="ML976183">
    <property type="protein sequence ID" value="KAF1936544.1"/>
    <property type="molecule type" value="Genomic_DNA"/>
</dbReference>
<evidence type="ECO:0000313" key="1">
    <source>
        <dbReference type="EMBL" id="KAF1936544.1"/>
    </source>
</evidence>
<dbReference type="Proteomes" id="UP000800038">
    <property type="component" value="Unassembled WGS sequence"/>
</dbReference>